<dbReference type="Proteomes" id="UP001241988">
    <property type="component" value="Unassembled WGS sequence"/>
</dbReference>
<organism evidence="2 3">
    <name type="scientific">Planomicrobium stackebrandtii</name>
    <dbReference type="NCBI Taxonomy" id="253160"/>
    <lineage>
        <taxon>Bacteria</taxon>
        <taxon>Bacillati</taxon>
        <taxon>Bacillota</taxon>
        <taxon>Bacilli</taxon>
        <taxon>Bacillales</taxon>
        <taxon>Caryophanaceae</taxon>
        <taxon>Planomicrobium</taxon>
    </lineage>
</organism>
<feature type="domain" description="DNA binding HTH" evidence="1">
    <location>
        <begin position="36"/>
        <end position="76"/>
    </location>
</feature>
<dbReference type="Gene3D" id="1.10.10.60">
    <property type="entry name" value="Homeodomain-like"/>
    <property type="match status" value="1"/>
</dbReference>
<keyword evidence="3" id="KW-1185">Reference proteome</keyword>
<evidence type="ECO:0000259" key="1">
    <source>
        <dbReference type="Pfam" id="PF02954"/>
    </source>
</evidence>
<evidence type="ECO:0000313" key="2">
    <source>
        <dbReference type="EMBL" id="MDQ0428936.1"/>
    </source>
</evidence>
<protein>
    <submittedName>
        <fullName evidence="2">Transcriptional regulator with PAS, ATPase and Fis domain</fullName>
    </submittedName>
</protein>
<evidence type="ECO:0000313" key="3">
    <source>
        <dbReference type="Proteomes" id="UP001241988"/>
    </source>
</evidence>
<accession>A0ABU0GUA2</accession>
<dbReference type="InterPro" id="IPR002197">
    <property type="entry name" value="HTH_Fis"/>
</dbReference>
<reference evidence="2 3" key="1">
    <citation type="submission" date="2023-07" db="EMBL/GenBank/DDBJ databases">
        <title>Genomic Encyclopedia of Type Strains, Phase IV (KMG-IV): sequencing the most valuable type-strain genomes for metagenomic binning, comparative biology and taxonomic classification.</title>
        <authorList>
            <person name="Goeker M."/>
        </authorList>
    </citation>
    <scope>NUCLEOTIDE SEQUENCE [LARGE SCALE GENOMIC DNA]</scope>
    <source>
        <strain evidence="2 3">DSM 16419</strain>
    </source>
</reference>
<dbReference type="EMBL" id="JAUSWB010000004">
    <property type="protein sequence ID" value="MDQ0428936.1"/>
    <property type="molecule type" value="Genomic_DNA"/>
</dbReference>
<dbReference type="SUPFAM" id="SSF46689">
    <property type="entry name" value="Homeodomain-like"/>
    <property type="match status" value="1"/>
</dbReference>
<dbReference type="Pfam" id="PF02954">
    <property type="entry name" value="HTH_8"/>
    <property type="match status" value="1"/>
</dbReference>
<dbReference type="PRINTS" id="PR01590">
    <property type="entry name" value="HTHFIS"/>
</dbReference>
<name>A0ABU0GUA2_9BACL</name>
<comment type="caution">
    <text evidence="2">The sequence shown here is derived from an EMBL/GenBank/DDBJ whole genome shotgun (WGS) entry which is preliminary data.</text>
</comment>
<dbReference type="InterPro" id="IPR009057">
    <property type="entry name" value="Homeodomain-like_sf"/>
</dbReference>
<gene>
    <name evidence="2" type="ORF">QOZ98_001763</name>
</gene>
<proteinExistence type="predicted"/>
<sequence length="76" mass="8874">MAESGYVIEENLLRDLPFVSDVKPEQTTVALEKNETLKEIEQKIIEKVLKEENFNQTKAAQRLGMNRATLWRKLKK</sequence>
<dbReference type="RefSeq" id="WP_308787085.1">
    <property type="nucleotide sequence ID" value="NZ_JAUSWB010000004.1"/>
</dbReference>